<dbReference type="Proteomes" id="UP000054321">
    <property type="component" value="Unassembled WGS sequence"/>
</dbReference>
<accession>A0A0C3CIJ0</accession>
<keyword evidence="3" id="KW-1185">Reference proteome</keyword>
<dbReference type="AlphaFoldDB" id="A0A0C3CIJ0"/>
<gene>
    <name evidence="2" type="ORF">OIDMADRAFT_19853</name>
</gene>
<dbReference type="HOGENOM" id="CLU_2722841_0_0_1"/>
<evidence type="ECO:0000313" key="2">
    <source>
        <dbReference type="EMBL" id="KIM98798.1"/>
    </source>
</evidence>
<evidence type="ECO:0000313" key="3">
    <source>
        <dbReference type="Proteomes" id="UP000054321"/>
    </source>
</evidence>
<organism evidence="2 3">
    <name type="scientific">Oidiodendron maius (strain Zn)</name>
    <dbReference type="NCBI Taxonomy" id="913774"/>
    <lineage>
        <taxon>Eukaryota</taxon>
        <taxon>Fungi</taxon>
        <taxon>Dikarya</taxon>
        <taxon>Ascomycota</taxon>
        <taxon>Pezizomycotina</taxon>
        <taxon>Leotiomycetes</taxon>
        <taxon>Leotiomycetes incertae sedis</taxon>
        <taxon>Myxotrichaceae</taxon>
        <taxon>Oidiodendron</taxon>
    </lineage>
</organism>
<protein>
    <submittedName>
        <fullName evidence="2">Uncharacterized protein</fullName>
    </submittedName>
</protein>
<dbReference type="EMBL" id="KN832879">
    <property type="protein sequence ID" value="KIM98798.1"/>
    <property type="molecule type" value="Genomic_DNA"/>
</dbReference>
<evidence type="ECO:0000256" key="1">
    <source>
        <dbReference type="SAM" id="MobiDB-lite"/>
    </source>
</evidence>
<reference evidence="3" key="2">
    <citation type="submission" date="2015-01" db="EMBL/GenBank/DDBJ databases">
        <title>Evolutionary Origins and Diversification of the Mycorrhizal Mutualists.</title>
        <authorList>
            <consortium name="DOE Joint Genome Institute"/>
            <consortium name="Mycorrhizal Genomics Consortium"/>
            <person name="Kohler A."/>
            <person name="Kuo A."/>
            <person name="Nagy L.G."/>
            <person name="Floudas D."/>
            <person name="Copeland A."/>
            <person name="Barry K.W."/>
            <person name="Cichocki N."/>
            <person name="Veneault-Fourrey C."/>
            <person name="LaButti K."/>
            <person name="Lindquist E.A."/>
            <person name="Lipzen A."/>
            <person name="Lundell T."/>
            <person name="Morin E."/>
            <person name="Murat C."/>
            <person name="Riley R."/>
            <person name="Ohm R."/>
            <person name="Sun H."/>
            <person name="Tunlid A."/>
            <person name="Henrissat B."/>
            <person name="Grigoriev I.V."/>
            <person name="Hibbett D.S."/>
            <person name="Martin F."/>
        </authorList>
    </citation>
    <scope>NUCLEOTIDE SEQUENCE [LARGE SCALE GENOMIC DNA]</scope>
    <source>
        <strain evidence="3">Zn</strain>
    </source>
</reference>
<feature type="region of interest" description="Disordered" evidence="1">
    <location>
        <begin position="10"/>
        <end position="49"/>
    </location>
</feature>
<dbReference type="InParanoid" id="A0A0C3CIJ0"/>
<proteinExistence type="predicted"/>
<name>A0A0C3CIJ0_OIDMZ</name>
<sequence length="72" mass="7738">MDEIKDIEALPIPATNTIASEPTKGHDVSSKSSCDAKAAVPETDYSGKSENKTSFMHYLVMLPSVVPARSEL</sequence>
<reference evidence="2 3" key="1">
    <citation type="submission" date="2014-04" db="EMBL/GenBank/DDBJ databases">
        <authorList>
            <consortium name="DOE Joint Genome Institute"/>
            <person name="Kuo A."/>
            <person name="Martino E."/>
            <person name="Perotto S."/>
            <person name="Kohler A."/>
            <person name="Nagy L.G."/>
            <person name="Floudas D."/>
            <person name="Copeland A."/>
            <person name="Barry K.W."/>
            <person name="Cichocki N."/>
            <person name="Veneault-Fourrey C."/>
            <person name="LaButti K."/>
            <person name="Lindquist E.A."/>
            <person name="Lipzen A."/>
            <person name="Lundell T."/>
            <person name="Morin E."/>
            <person name="Murat C."/>
            <person name="Sun H."/>
            <person name="Tunlid A."/>
            <person name="Henrissat B."/>
            <person name="Grigoriev I.V."/>
            <person name="Hibbett D.S."/>
            <person name="Martin F."/>
            <person name="Nordberg H.P."/>
            <person name="Cantor M.N."/>
            <person name="Hua S.X."/>
        </authorList>
    </citation>
    <scope>NUCLEOTIDE SEQUENCE [LARGE SCALE GENOMIC DNA]</scope>
    <source>
        <strain evidence="2 3">Zn</strain>
    </source>
</reference>